<organism evidence="6 7">
    <name type="scientific">Aquimarina aggregata</name>
    <dbReference type="NCBI Taxonomy" id="1642818"/>
    <lineage>
        <taxon>Bacteria</taxon>
        <taxon>Pseudomonadati</taxon>
        <taxon>Bacteroidota</taxon>
        <taxon>Flavobacteriia</taxon>
        <taxon>Flavobacteriales</taxon>
        <taxon>Flavobacteriaceae</taxon>
        <taxon>Aquimarina</taxon>
    </lineage>
</organism>
<evidence type="ECO:0000256" key="2">
    <source>
        <dbReference type="ARBA" id="ARBA00022748"/>
    </source>
</evidence>
<dbReference type="Gene3D" id="3.40.30.10">
    <property type="entry name" value="Glutaredoxin"/>
    <property type="match status" value="1"/>
</dbReference>
<dbReference type="STRING" id="1642818.AWE51_07510"/>
<dbReference type="CDD" id="cd02966">
    <property type="entry name" value="TlpA_like_family"/>
    <property type="match status" value="1"/>
</dbReference>
<keyword evidence="3" id="KW-1015">Disulfide bond</keyword>
<dbReference type="PROSITE" id="PS51352">
    <property type="entry name" value="THIOREDOXIN_2"/>
    <property type="match status" value="1"/>
</dbReference>
<evidence type="ECO:0000313" key="6">
    <source>
        <dbReference type="EMBL" id="KZS40789.1"/>
    </source>
</evidence>
<reference evidence="6 7" key="1">
    <citation type="submission" date="2016-01" db="EMBL/GenBank/DDBJ databases">
        <title>The draft genome sequence of Aquimarina sp. RZW4-3-2.</title>
        <authorList>
            <person name="Wang Y."/>
        </authorList>
    </citation>
    <scope>NUCLEOTIDE SEQUENCE [LARGE SCALE GENOMIC DNA]</scope>
    <source>
        <strain evidence="6 7">RZW4-3-2</strain>
    </source>
</reference>
<feature type="domain" description="Thioredoxin" evidence="5">
    <location>
        <begin position="268"/>
        <end position="411"/>
    </location>
</feature>
<evidence type="ECO:0000256" key="3">
    <source>
        <dbReference type="ARBA" id="ARBA00023157"/>
    </source>
</evidence>
<comment type="subcellular location">
    <subcellularLocation>
        <location evidence="1">Cell envelope</location>
    </subcellularLocation>
</comment>
<evidence type="ECO:0000313" key="7">
    <source>
        <dbReference type="Proteomes" id="UP000076715"/>
    </source>
</evidence>
<dbReference type="PANTHER" id="PTHR42852:SF6">
    <property type="entry name" value="THIOL:DISULFIDE INTERCHANGE PROTEIN DSBE"/>
    <property type="match status" value="1"/>
</dbReference>
<dbReference type="GO" id="GO:0016209">
    <property type="term" value="F:antioxidant activity"/>
    <property type="evidence" value="ECO:0007669"/>
    <property type="project" value="InterPro"/>
</dbReference>
<dbReference type="InterPro" id="IPR000866">
    <property type="entry name" value="AhpC/TSA"/>
</dbReference>
<dbReference type="InterPro" id="IPR050553">
    <property type="entry name" value="Thioredoxin_ResA/DsbE_sf"/>
</dbReference>
<evidence type="ECO:0000256" key="1">
    <source>
        <dbReference type="ARBA" id="ARBA00004196"/>
    </source>
</evidence>
<dbReference type="GO" id="GO:0016491">
    <property type="term" value="F:oxidoreductase activity"/>
    <property type="evidence" value="ECO:0007669"/>
    <property type="project" value="InterPro"/>
</dbReference>
<evidence type="ECO:0000259" key="5">
    <source>
        <dbReference type="PROSITE" id="PS51352"/>
    </source>
</evidence>
<dbReference type="GO" id="GO:0017004">
    <property type="term" value="P:cytochrome complex assembly"/>
    <property type="evidence" value="ECO:0007669"/>
    <property type="project" value="UniProtKB-KW"/>
</dbReference>
<accession>A0A163ATE7</accession>
<dbReference type="SUPFAM" id="SSF52833">
    <property type="entry name" value="Thioredoxin-like"/>
    <property type="match status" value="1"/>
</dbReference>
<proteinExistence type="predicted"/>
<dbReference type="Proteomes" id="UP000076715">
    <property type="component" value="Unassembled WGS sequence"/>
</dbReference>
<protein>
    <recommendedName>
        <fullName evidence="5">Thioredoxin domain-containing protein</fullName>
    </recommendedName>
</protein>
<evidence type="ECO:0000256" key="4">
    <source>
        <dbReference type="ARBA" id="ARBA00023284"/>
    </source>
</evidence>
<dbReference type="Pfam" id="PF00578">
    <property type="entry name" value="AhpC-TSA"/>
    <property type="match status" value="1"/>
</dbReference>
<keyword evidence="4" id="KW-0676">Redox-active center</keyword>
<comment type="caution">
    <text evidence="6">The sequence shown here is derived from an EMBL/GenBank/DDBJ whole genome shotgun (WGS) entry which is preliminary data.</text>
</comment>
<dbReference type="GO" id="GO:0030313">
    <property type="term" value="C:cell envelope"/>
    <property type="evidence" value="ECO:0007669"/>
    <property type="project" value="UniProtKB-SubCell"/>
</dbReference>
<keyword evidence="2" id="KW-0201">Cytochrome c-type biogenesis</keyword>
<dbReference type="PANTHER" id="PTHR42852">
    <property type="entry name" value="THIOL:DISULFIDE INTERCHANGE PROTEIN DSBE"/>
    <property type="match status" value="1"/>
</dbReference>
<keyword evidence="7" id="KW-1185">Reference proteome</keyword>
<name>A0A163ATE7_9FLAO</name>
<dbReference type="InterPro" id="IPR013766">
    <property type="entry name" value="Thioredoxin_domain"/>
</dbReference>
<gene>
    <name evidence="6" type="ORF">AWE51_07510</name>
</gene>
<sequence length="411" mass="47629">MLSSEGSFRDTISLPYSGKYFLTDDKTFSSAIYLEQDKVLNIHLDLDHLKSTKFTGDLVTENKYLALKDSVITNLKQQLKKQKDSFYLQKPTVFKAKIADFKTDLDNLILKHPNMKPQFVQEEKRDNHYHYLDYVYRLYPASYKYLTKQPDFKFPEGFLDEGNALDIDNGEDFKRSIPYWYLIHNKIQIDAYKKASEDSIPYHKAVLAVLNPLTSNNIKDYQLKSIVGHKLKPGNANNEDIYKLLMSNISNKKVREEITNAYDRIKAVAKGNDSPTFDYENFKGGRTSLENLRGKYVYIDVWATWCAPCIKEIPSLKKIEKKYESRNIKFVSISVDQKQSYDKWKAMIQEKELGGIQLFSDNAMQSTFITKYNIKGIPRFILIDPAGKIVDANAPRPSHPELIELFNTLKI</sequence>
<dbReference type="EMBL" id="LQRT01000013">
    <property type="protein sequence ID" value="KZS40789.1"/>
    <property type="molecule type" value="Genomic_DNA"/>
</dbReference>
<dbReference type="AlphaFoldDB" id="A0A163ATE7"/>
<dbReference type="InterPro" id="IPR036249">
    <property type="entry name" value="Thioredoxin-like_sf"/>
</dbReference>